<keyword evidence="1" id="KW-0472">Membrane</keyword>
<name>A0A5J6QPV5_9GAMM</name>
<dbReference type="RefSeq" id="WP_151134607.1">
    <property type="nucleotide sequence ID" value="NZ_CP043311.1"/>
</dbReference>
<accession>A0A5J6QPV5</accession>
<keyword evidence="1" id="KW-0812">Transmembrane</keyword>
<evidence type="ECO:0000256" key="1">
    <source>
        <dbReference type="SAM" id="Phobius"/>
    </source>
</evidence>
<proteinExistence type="predicted"/>
<sequence length="74" mass="7945">MSNPTIKYARNGALASLGLYFVVVMVVLAVSFGYERGRIGVSPTDASVSFYQQLSQSIPVLLASQKKPSGRHQG</sequence>
<protein>
    <submittedName>
        <fullName evidence="2">Uncharacterized protein</fullName>
    </submittedName>
</protein>
<gene>
    <name evidence="2" type="ORF">FXN65_17065</name>
</gene>
<reference evidence="2 3" key="1">
    <citation type="submission" date="2019-08" db="EMBL/GenBank/DDBJ databases">
        <title>Whole-genome Sequencing of e-waste polymer degrading bacterium Pseudomonas sp. strain PE08.</title>
        <authorList>
            <person name="Kirdat K."/>
            <person name="Debbarma P."/>
            <person name="Narawade N."/>
            <person name="Suyal D."/>
            <person name="Thorat V."/>
            <person name="Shouche Y."/>
            <person name="Goel R."/>
            <person name="Yadav A."/>
        </authorList>
    </citation>
    <scope>NUCLEOTIDE SEQUENCE [LARGE SCALE GENOMIC DNA]</scope>
    <source>
        <strain evidence="2 3">PE08</strain>
    </source>
</reference>
<keyword evidence="3" id="KW-1185">Reference proteome</keyword>
<feature type="transmembrane region" description="Helical" evidence="1">
    <location>
        <begin position="12"/>
        <end position="34"/>
    </location>
</feature>
<dbReference type="EMBL" id="CP043311">
    <property type="protein sequence ID" value="QEY63685.1"/>
    <property type="molecule type" value="Genomic_DNA"/>
</dbReference>
<dbReference type="AlphaFoldDB" id="A0A5J6QPV5"/>
<evidence type="ECO:0000313" key="3">
    <source>
        <dbReference type="Proteomes" id="UP000327179"/>
    </source>
</evidence>
<keyword evidence="1" id="KW-1133">Transmembrane helix</keyword>
<organism evidence="2 3">
    <name type="scientific">Metapseudomonas lalkuanensis</name>
    <dbReference type="NCBI Taxonomy" id="2604832"/>
    <lineage>
        <taxon>Bacteria</taxon>
        <taxon>Pseudomonadati</taxon>
        <taxon>Pseudomonadota</taxon>
        <taxon>Gammaproteobacteria</taxon>
        <taxon>Pseudomonadales</taxon>
        <taxon>Pseudomonadaceae</taxon>
        <taxon>Metapseudomonas</taxon>
    </lineage>
</organism>
<dbReference type="Proteomes" id="UP000327179">
    <property type="component" value="Chromosome"/>
</dbReference>
<evidence type="ECO:0000313" key="2">
    <source>
        <dbReference type="EMBL" id="QEY63685.1"/>
    </source>
</evidence>
<dbReference type="KEGG" id="plal:FXN65_17065"/>